<keyword evidence="3" id="KW-0540">Nuclease</keyword>
<evidence type="ECO:0000256" key="1">
    <source>
        <dbReference type="SAM" id="MobiDB-lite"/>
    </source>
</evidence>
<reference evidence="4" key="1">
    <citation type="submission" date="2016-10" db="EMBL/GenBank/DDBJ databases">
        <authorList>
            <person name="Varghese N."/>
            <person name="Submissions S."/>
        </authorList>
    </citation>
    <scope>NUCLEOTIDE SEQUENCE [LARGE SCALE GENOMIC DNA]</scope>
    <source>
        <strain evidence="4">DSM 11005</strain>
    </source>
</reference>
<gene>
    <name evidence="3" type="ORF">SAMN04487864_10774</name>
</gene>
<keyword evidence="3" id="KW-0255">Endonuclease</keyword>
<dbReference type="GO" id="GO:0004519">
    <property type="term" value="F:endonuclease activity"/>
    <property type="evidence" value="ECO:0007669"/>
    <property type="project" value="UniProtKB-KW"/>
</dbReference>
<dbReference type="EMBL" id="FMYW01000007">
    <property type="protein sequence ID" value="SDC42559.1"/>
    <property type="molecule type" value="Genomic_DNA"/>
</dbReference>
<keyword evidence="3" id="KW-0378">Hydrolase</keyword>
<dbReference type="RefSeq" id="WP_218118203.1">
    <property type="nucleotide sequence ID" value="NZ_FMYW01000007.1"/>
</dbReference>
<evidence type="ECO:0000313" key="3">
    <source>
        <dbReference type="EMBL" id="SDC42559.1"/>
    </source>
</evidence>
<keyword evidence="4" id="KW-1185">Reference proteome</keyword>
<dbReference type="Gene3D" id="1.10.30.50">
    <property type="match status" value="1"/>
</dbReference>
<dbReference type="AlphaFoldDB" id="A0A1G6LH55"/>
<evidence type="ECO:0000313" key="4">
    <source>
        <dbReference type="Proteomes" id="UP000198943"/>
    </source>
</evidence>
<dbReference type="Pfam" id="PF13395">
    <property type="entry name" value="HNH_4"/>
    <property type="match status" value="1"/>
</dbReference>
<dbReference type="Proteomes" id="UP000198943">
    <property type="component" value="Unassembled WGS sequence"/>
</dbReference>
<evidence type="ECO:0000259" key="2">
    <source>
        <dbReference type="Pfam" id="PF13395"/>
    </source>
</evidence>
<feature type="domain" description="HNH nuclease" evidence="2">
    <location>
        <begin position="87"/>
        <end position="130"/>
    </location>
</feature>
<accession>A0A1G6LH55</accession>
<organism evidence="3 4">
    <name type="scientific">Succiniclasticum ruminis</name>
    <dbReference type="NCBI Taxonomy" id="40841"/>
    <lineage>
        <taxon>Bacteria</taxon>
        <taxon>Bacillati</taxon>
        <taxon>Bacillota</taxon>
        <taxon>Negativicutes</taxon>
        <taxon>Acidaminococcales</taxon>
        <taxon>Acidaminococcaceae</taxon>
        <taxon>Succiniclasticum</taxon>
    </lineage>
</organism>
<feature type="region of interest" description="Disordered" evidence="1">
    <location>
        <begin position="216"/>
        <end position="235"/>
    </location>
</feature>
<protein>
    <submittedName>
        <fullName evidence="3">HNH endonuclease</fullName>
    </submittedName>
</protein>
<proteinExistence type="predicted"/>
<name>A0A1G6LH55_9FIRM</name>
<sequence>MYYFTEYDGLDTRIRIVPEWMEYLKKNQEILRGWIQYHMIVYLQRRNPSVPGISDKLYPPQERKLEKVKKYWKLLSELAPIHEIYGENRLAPENISIDHFVPWSYVAHDEFWNLHLTTRAINSSKSNHLPEWELYFPRFAGLEYLSYQIMWKYEAVRNEFKRCAREHLNNPEIGRRLYREGLGAEEFTQKLREVVYPIYCSAKTCGFSSWEYESGEHESGEYEPGEHESGEHEPGLRPVSGDLLCPVNGCAFPEDGETLFKVAERE</sequence>
<dbReference type="InterPro" id="IPR003615">
    <property type="entry name" value="HNH_nuc"/>
</dbReference>